<evidence type="ECO:0008006" key="2">
    <source>
        <dbReference type="Google" id="ProtNLM"/>
    </source>
</evidence>
<organism evidence="1">
    <name type="scientific">viral metagenome</name>
    <dbReference type="NCBI Taxonomy" id="1070528"/>
    <lineage>
        <taxon>unclassified sequences</taxon>
        <taxon>metagenomes</taxon>
        <taxon>organismal metagenomes</taxon>
    </lineage>
</organism>
<protein>
    <recommendedName>
        <fullName evidence="2">C2H2-type domain-containing protein</fullName>
    </recommendedName>
</protein>
<sequence>MTTEKAPKSAKFFVCENCNYKSCKKSDYNRHLSTAKHKNTTFIQQNTTKSATNNATVSFFSCVCGKSYPYRGSLHNHFKKCEIFKENSAKKRIHENTIDCCEKSNNNITLCNDLIFRLLNDNKEMRTIIVNQQDHMIKQQEQIKELIPKLGNNNNNVQNNRFNINVFLNERCKDAINMSDFIKSIQVSLQQLDFTKQNGIVDGLSNVIIENMSKLDLYQRPIHCTDIKRESLYIKDDDNWEKDVNKEKIKKVIKDISTKQFCALSNWTKENPDFQNNESKQSYYTHTLVAIANNKETNEDKIIKKLCTSSYIKEE</sequence>
<evidence type="ECO:0000313" key="1">
    <source>
        <dbReference type="EMBL" id="QHT20817.1"/>
    </source>
</evidence>
<dbReference type="EMBL" id="MN739683">
    <property type="protein sequence ID" value="QHT20817.1"/>
    <property type="molecule type" value="Genomic_DNA"/>
</dbReference>
<reference evidence="1" key="1">
    <citation type="journal article" date="2020" name="Nature">
        <title>Giant virus diversity and host interactions through global metagenomics.</title>
        <authorList>
            <person name="Schulz F."/>
            <person name="Roux S."/>
            <person name="Paez-Espino D."/>
            <person name="Jungbluth S."/>
            <person name="Walsh D.A."/>
            <person name="Denef V.J."/>
            <person name="McMahon K.D."/>
            <person name="Konstantinidis K.T."/>
            <person name="Eloe-Fadrosh E.A."/>
            <person name="Kyrpides N.C."/>
            <person name="Woyke T."/>
        </authorList>
    </citation>
    <scope>NUCLEOTIDE SEQUENCE</scope>
    <source>
        <strain evidence="1">GVMAG-M-3300023174-75</strain>
    </source>
</reference>
<dbReference type="AlphaFoldDB" id="A0A6C0DVE6"/>
<proteinExistence type="predicted"/>
<name>A0A6C0DVE6_9ZZZZ</name>
<accession>A0A6C0DVE6</accession>